<evidence type="ECO:0000256" key="1">
    <source>
        <dbReference type="ARBA" id="ARBA00022723"/>
    </source>
</evidence>
<evidence type="ECO:0000256" key="3">
    <source>
        <dbReference type="ARBA" id="ARBA00022833"/>
    </source>
</evidence>
<keyword evidence="1" id="KW-0479">Metal-binding</keyword>
<gene>
    <name evidence="7" type="ORF">BCON_0111g00100</name>
</gene>
<keyword evidence="8" id="KW-1185">Reference proteome</keyword>
<proteinExistence type="predicted"/>
<accession>A0A4Z1IBU5</accession>
<feature type="compositionally biased region" description="Polar residues" evidence="5">
    <location>
        <begin position="230"/>
        <end position="241"/>
    </location>
</feature>
<name>A0A4Z1IBU5_9HELO</name>
<dbReference type="GO" id="GO:0008270">
    <property type="term" value="F:zinc ion binding"/>
    <property type="evidence" value="ECO:0007669"/>
    <property type="project" value="UniProtKB-KW"/>
</dbReference>
<dbReference type="InterPro" id="IPR001841">
    <property type="entry name" value="Znf_RING"/>
</dbReference>
<dbReference type="InterPro" id="IPR013083">
    <property type="entry name" value="Znf_RING/FYVE/PHD"/>
</dbReference>
<dbReference type="EMBL" id="PQXN01000111">
    <property type="protein sequence ID" value="TGO54167.1"/>
    <property type="molecule type" value="Genomic_DNA"/>
</dbReference>
<evidence type="ECO:0000256" key="5">
    <source>
        <dbReference type="SAM" id="MobiDB-lite"/>
    </source>
</evidence>
<reference evidence="7 8" key="1">
    <citation type="submission" date="2017-12" db="EMBL/GenBank/DDBJ databases">
        <title>Comparative genomics of Botrytis spp.</title>
        <authorList>
            <person name="Valero-Jimenez C.A."/>
            <person name="Tapia P."/>
            <person name="Veloso J."/>
            <person name="Silva-Moreno E."/>
            <person name="Staats M."/>
            <person name="Valdes J.H."/>
            <person name="Van Kan J.A.L."/>
        </authorList>
    </citation>
    <scope>NUCLEOTIDE SEQUENCE [LARGE SCALE GENOMIC DNA]</scope>
    <source>
        <strain evidence="7 8">MUCL11595</strain>
    </source>
</reference>
<sequence length="284" mass="31605">MVYRSRLPRSLIAYARKADMMSEGFEEISKDTAGYGSHFPGDMGLGHLLMLPDLADGDHPPHSPNGNFILYGMPQNSPFATVFIYMQFRERRLYQSATQVIPIEDDDGPTAEILAANSEAEDNTICPICREGYSNAQPSASFIPNCGHSFHLGCMVQLINSNYNEMRDRCICCCRKYTRILSHLYGEVTPPQNGEYFWRNDNGPLINEVFPGLASMSPLNSHEETPSPYSPLNDNRSHSTTAAELSRAFPIGEYAPIETNDGTARHFEVLPGQGARNDQAESQD</sequence>
<keyword evidence="2 4" id="KW-0863">Zinc-finger</keyword>
<feature type="domain" description="RING-type" evidence="6">
    <location>
        <begin position="126"/>
        <end position="173"/>
    </location>
</feature>
<dbReference type="PROSITE" id="PS50089">
    <property type="entry name" value="ZF_RING_2"/>
    <property type="match status" value="1"/>
</dbReference>
<dbReference type="Proteomes" id="UP000297527">
    <property type="component" value="Unassembled WGS sequence"/>
</dbReference>
<dbReference type="InterPro" id="IPR018957">
    <property type="entry name" value="Znf_C3HC4_RING-type"/>
</dbReference>
<dbReference type="Gene3D" id="3.30.40.10">
    <property type="entry name" value="Zinc/RING finger domain, C3HC4 (zinc finger)"/>
    <property type="match status" value="1"/>
</dbReference>
<feature type="region of interest" description="Disordered" evidence="5">
    <location>
        <begin position="216"/>
        <end position="241"/>
    </location>
</feature>
<keyword evidence="3" id="KW-0862">Zinc</keyword>
<dbReference type="SMART" id="SM00184">
    <property type="entry name" value="RING"/>
    <property type="match status" value="1"/>
</dbReference>
<dbReference type="OrthoDB" id="1681166at2759"/>
<organism evidence="7 8">
    <name type="scientific">Botryotinia convoluta</name>
    <dbReference type="NCBI Taxonomy" id="54673"/>
    <lineage>
        <taxon>Eukaryota</taxon>
        <taxon>Fungi</taxon>
        <taxon>Dikarya</taxon>
        <taxon>Ascomycota</taxon>
        <taxon>Pezizomycotina</taxon>
        <taxon>Leotiomycetes</taxon>
        <taxon>Helotiales</taxon>
        <taxon>Sclerotiniaceae</taxon>
        <taxon>Botryotinia</taxon>
    </lineage>
</organism>
<dbReference type="SUPFAM" id="SSF57850">
    <property type="entry name" value="RING/U-box"/>
    <property type="match status" value="1"/>
</dbReference>
<comment type="caution">
    <text evidence="7">The sequence shown here is derived from an EMBL/GenBank/DDBJ whole genome shotgun (WGS) entry which is preliminary data.</text>
</comment>
<evidence type="ECO:0000256" key="4">
    <source>
        <dbReference type="PROSITE-ProRule" id="PRU00175"/>
    </source>
</evidence>
<dbReference type="CDD" id="cd16448">
    <property type="entry name" value="RING-H2"/>
    <property type="match status" value="1"/>
</dbReference>
<evidence type="ECO:0000256" key="2">
    <source>
        <dbReference type="ARBA" id="ARBA00022771"/>
    </source>
</evidence>
<evidence type="ECO:0000313" key="8">
    <source>
        <dbReference type="Proteomes" id="UP000297527"/>
    </source>
</evidence>
<evidence type="ECO:0000313" key="7">
    <source>
        <dbReference type="EMBL" id="TGO54167.1"/>
    </source>
</evidence>
<evidence type="ECO:0000259" key="6">
    <source>
        <dbReference type="PROSITE" id="PS50089"/>
    </source>
</evidence>
<dbReference type="Pfam" id="PF00097">
    <property type="entry name" value="zf-C3HC4"/>
    <property type="match status" value="1"/>
</dbReference>
<dbReference type="AlphaFoldDB" id="A0A4Z1IBU5"/>
<protein>
    <recommendedName>
        <fullName evidence="6">RING-type domain-containing protein</fullName>
    </recommendedName>
</protein>